<feature type="compositionally biased region" description="Acidic residues" evidence="1">
    <location>
        <begin position="183"/>
        <end position="198"/>
    </location>
</feature>
<comment type="caution">
    <text evidence="2">The sequence shown here is derived from an EMBL/GenBank/DDBJ whole genome shotgun (WGS) entry which is preliminary data.</text>
</comment>
<organism evidence="2 3">
    <name type="scientific">Methylobacillus methanolivorans</name>
    <dbReference type="NCBI Taxonomy" id="1848927"/>
    <lineage>
        <taxon>Bacteria</taxon>
        <taxon>Pseudomonadati</taxon>
        <taxon>Pseudomonadota</taxon>
        <taxon>Betaproteobacteria</taxon>
        <taxon>Nitrosomonadales</taxon>
        <taxon>Methylophilaceae</taxon>
        <taxon>Methylobacillus</taxon>
    </lineage>
</organism>
<dbReference type="RefSeq" id="WP_400880784.1">
    <property type="nucleotide sequence ID" value="NZ_JBIWXY010000001.1"/>
</dbReference>
<keyword evidence="3" id="KW-1185">Reference proteome</keyword>
<name>A0ABW8GKE0_9PROT</name>
<evidence type="ECO:0000313" key="2">
    <source>
        <dbReference type="EMBL" id="MFJ5445866.1"/>
    </source>
</evidence>
<gene>
    <name evidence="2" type="ORF">ACIKP9_06455</name>
</gene>
<feature type="region of interest" description="Disordered" evidence="1">
    <location>
        <begin position="183"/>
        <end position="205"/>
    </location>
</feature>
<dbReference type="Gene3D" id="1.10.10.60">
    <property type="entry name" value="Homeodomain-like"/>
    <property type="match status" value="1"/>
</dbReference>
<proteinExistence type="predicted"/>
<evidence type="ECO:0000313" key="3">
    <source>
        <dbReference type="Proteomes" id="UP001617669"/>
    </source>
</evidence>
<dbReference type="EMBL" id="JBIWXY010000001">
    <property type="protein sequence ID" value="MFJ5445866.1"/>
    <property type="molecule type" value="Genomic_DNA"/>
</dbReference>
<evidence type="ECO:0008006" key="4">
    <source>
        <dbReference type="Google" id="ProtNLM"/>
    </source>
</evidence>
<reference evidence="2 3" key="1">
    <citation type="submission" date="2024-11" db="EMBL/GenBank/DDBJ databases">
        <authorList>
            <person name="Kaparullina E.N."/>
            <person name="Delegan Y.A."/>
            <person name="Doronina N.V."/>
        </authorList>
    </citation>
    <scope>NUCLEOTIDE SEQUENCE [LARGE SCALE GENOMIC DNA]</scope>
    <source>
        <strain evidence="2 3">7sh_L</strain>
    </source>
</reference>
<sequence>MTTATKPATPTSKTKSPDATPDQVAQIQTLREAGYTVAMIAQKVHLSSRTVHRYIAAGGVKKGKLKQELIEQARQDVLKLLLDDETVRYQAAKLLADNIAHSQHIRDIVLKASQHLEATDPFTAAVVMRAAAAASTALKNTSDMVRVTLPLESLAEAPESLPELSVRVISNDEAKALMADGMVEDSGWEEEHPADDDEGRVILGE</sequence>
<feature type="compositionally biased region" description="Low complexity" evidence="1">
    <location>
        <begin position="1"/>
        <end position="14"/>
    </location>
</feature>
<feature type="region of interest" description="Disordered" evidence="1">
    <location>
        <begin position="1"/>
        <end position="22"/>
    </location>
</feature>
<accession>A0ABW8GKE0</accession>
<protein>
    <recommendedName>
        <fullName evidence="4">Resolvase HTH domain-containing protein</fullName>
    </recommendedName>
</protein>
<dbReference type="Proteomes" id="UP001617669">
    <property type="component" value="Unassembled WGS sequence"/>
</dbReference>
<evidence type="ECO:0000256" key="1">
    <source>
        <dbReference type="SAM" id="MobiDB-lite"/>
    </source>
</evidence>